<dbReference type="Pfam" id="PF12833">
    <property type="entry name" value="HTH_18"/>
    <property type="match status" value="1"/>
</dbReference>
<dbReference type="InterPro" id="IPR011123">
    <property type="entry name" value="Y_Y_Y"/>
</dbReference>
<evidence type="ECO:0000313" key="12">
    <source>
        <dbReference type="Proteomes" id="UP000253209"/>
    </source>
</evidence>
<dbReference type="Gene3D" id="2.60.40.10">
    <property type="entry name" value="Immunoglobulins"/>
    <property type="match status" value="1"/>
</dbReference>
<dbReference type="SMART" id="SM00448">
    <property type="entry name" value="REC"/>
    <property type="match status" value="1"/>
</dbReference>
<dbReference type="EMBL" id="QGDC01000004">
    <property type="protein sequence ID" value="RCH55339.1"/>
    <property type="molecule type" value="Genomic_DNA"/>
</dbReference>
<feature type="domain" description="Histidine kinase" evidence="9">
    <location>
        <begin position="777"/>
        <end position="989"/>
    </location>
</feature>
<keyword evidence="11" id="KW-0808">Transferase</keyword>
<dbReference type="Pfam" id="PF07495">
    <property type="entry name" value="Y_Y_Y"/>
    <property type="match status" value="1"/>
</dbReference>
<name>A0A367GPG5_9SPHI</name>
<dbReference type="FunFam" id="3.40.50.2300:FF:000138">
    <property type="entry name" value="Two-component system sensor histidine kinase/response regulator"/>
    <property type="match status" value="1"/>
</dbReference>
<dbReference type="InterPro" id="IPR018062">
    <property type="entry name" value="HTH_AraC-typ_CS"/>
</dbReference>
<keyword evidence="12" id="KW-1185">Reference proteome</keyword>
<feature type="domain" description="HTH araC/xylS-type" evidence="8">
    <location>
        <begin position="1164"/>
        <end position="1263"/>
    </location>
</feature>
<dbReference type="FunFam" id="1.10.287.130:FF:000045">
    <property type="entry name" value="Two-component system sensor histidine kinase/response regulator"/>
    <property type="match status" value="1"/>
</dbReference>
<evidence type="ECO:0000313" key="11">
    <source>
        <dbReference type="EMBL" id="RCH55339.1"/>
    </source>
</evidence>
<dbReference type="EC" id="2.7.13.3" evidence="2"/>
<dbReference type="InterPro" id="IPR018060">
    <property type="entry name" value="HTH_AraC"/>
</dbReference>
<dbReference type="PANTHER" id="PTHR43547:SF2">
    <property type="entry name" value="HYBRID SIGNAL TRANSDUCTION HISTIDINE KINASE C"/>
    <property type="match status" value="1"/>
</dbReference>
<dbReference type="InterPro" id="IPR011006">
    <property type="entry name" value="CheY-like_superfamily"/>
</dbReference>
<dbReference type="Gene3D" id="1.10.10.60">
    <property type="entry name" value="Homeodomain-like"/>
    <property type="match status" value="1"/>
</dbReference>
<dbReference type="InterPro" id="IPR015943">
    <property type="entry name" value="WD40/YVTN_repeat-like_dom_sf"/>
</dbReference>
<dbReference type="CDD" id="cd17574">
    <property type="entry name" value="REC_OmpR"/>
    <property type="match status" value="1"/>
</dbReference>
<keyword evidence="4" id="KW-0805">Transcription regulation</keyword>
<dbReference type="PROSITE" id="PS50109">
    <property type="entry name" value="HIS_KIN"/>
    <property type="match status" value="1"/>
</dbReference>
<sequence length="1275" mass="144273">MQDSKGFMWFGTLDGLNRFDGYNFKVFRNIPDDYRSIGNNVVSALYEDKKGIIWVGTHNGLYSYNPVTENFILIEPTYSKWIGSITSDRKGNIWMISGGNLCRYIPSERKFTVFVPTAVQTATLIKNEQGEIWFASTSGKLCRYDDSSGRILSYDVFSKSPYVANKQITKIRDDGNGRILMGTRYQGVKIFDKKNFTYRDVLDSKGRQLNFYTNDILQISKYEHWFATNSGILIYDIKTGNVDNITKDNADIFSLSDNVVNTLCTDSHGGVWVGTNFGGINYYNKTNTIFERYTYADKGIPNGNVVGQIAINKSGNLLIGTEDEGLYVLNTRSRVFNRYPVPFKGISAVLEVDNELWIGKIEKGLDVIDKTTGRVLRSYKRGTGKYDLNSNLITCLYRTRNGNIYAGTSGGLYLYDFAIKQFSMVKALPDLYASCILEDHEGNLWVGAHFSGAYYLDTYRNKGKTVPIDFSNGGRNNNTITSICEDSRNKIWFSSESGGIGKYDPQTAVFEKHTVNQGFPNNNTFKILEDNFKTLWISTSKGIIQFDPVTKKTLVYTKSNGLVSDQFNYNSGYKDSTGKLYFGGTQGLVGFTPRKQIYNHKSPPLYITGIQINNRDVKIGDDAPLKKSTIFTSAIKLNYNQSSLSIDFASLSYPFAHMTAYKYKLVGVDTKWTNLETNRRVYFTNLAPGNYTFKVRAATQNHKLQQVERTLKITISPPFWKSNWALMFYLCTAAAIVYYFIKNYLKKIEADNKRRFELLEIEKDKKIYESKIDFFTNIAHEIRTPLTLITAPLENIQNTNDLDEIKYNARLMDKNTSRLLKLTNQLLDFRKSEIEGFRLNFVKIDISNILLEIYSRFTLSAEQNKLKYTINIQQQPLMVYADGEAIDKILSNILNNAVKYASTTVGVLLTQNTENEISIAVENDGFIIPAKYQDKIFEPFYRIPDTDKKAGNGIGLALARSLTELHNGKLFLQPGGTKNVFILTLPVHQENEFEIEESAIEQNTIGELDESDQARVTILVVEDNKDLIKFISNDLASDYAVLNASNGEEALNILQSHTVQLIVSDVMMPVMDGITLCKNLKTNIELSHIPLILLTAKSTLQSKIEGLETGADAYIEKPFSTYHLKAQIASLLFNRLRQQEFFAKTPLASVATMAHSKADEIFLDDLKNAILEHIADTNLDVTMLASIMNMSRANLFRKIKAVCDLSPAEMINIIRLKKAAELIQQSNNRLYEIADLVGFNSRTVFTRNFSKQFGMSPSEFVKTLRKTDKTGSSPE</sequence>
<dbReference type="InterPro" id="IPR009057">
    <property type="entry name" value="Homeodomain-like_sf"/>
</dbReference>
<dbReference type="Pfam" id="PF07494">
    <property type="entry name" value="Reg_prop"/>
    <property type="match status" value="5"/>
</dbReference>
<dbReference type="Proteomes" id="UP000253209">
    <property type="component" value="Unassembled WGS sequence"/>
</dbReference>
<evidence type="ECO:0000259" key="8">
    <source>
        <dbReference type="PROSITE" id="PS01124"/>
    </source>
</evidence>
<dbReference type="InterPro" id="IPR003594">
    <property type="entry name" value="HATPase_dom"/>
</dbReference>
<dbReference type="Pfam" id="PF00512">
    <property type="entry name" value="HisKA"/>
    <property type="match status" value="1"/>
</dbReference>
<dbReference type="Gene3D" id="3.30.565.10">
    <property type="entry name" value="Histidine kinase-like ATPase, C-terminal domain"/>
    <property type="match status" value="1"/>
</dbReference>
<evidence type="ECO:0000256" key="6">
    <source>
        <dbReference type="ARBA" id="ARBA00023163"/>
    </source>
</evidence>
<dbReference type="AlphaFoldDB" id="A0A367GPG5"/>
<dbReference type="SMART" id="SM00342">
    <property type="entry name" value="HTH_ARAC"/>
    <property type="match status" value="1"/>
</dbReference>
<dbReference type="CDD" id="cd00075">
    <property type="entry name" value="HATPase"/>
    <property type="match status" value="1"/>
</dbReference>
<dbReference type="Gene3D" id="3.40.50.2300">
    <property type="match status" value="1"/>
</dbReference>
<protein>
    <recommendedName>
        <fullName evidence="2">histidine kinase</fullName>
        <ecNumber evidence="2">2.7.13.3</ecNumber>
    </recommendedName>
</protein>
<dbReference type="Pfam" id="PF02518">
    <property type="entry name" value="HATPase_c"/>
    <property type="match status" value="1"/>
</dbReference>
<dbReference type="SUPFAM" id="SSF47384">
    <property type="entry name" value="Homodimeric domain of signal transducing histidine kinase"/>
    <property type="match status" value="1"/>
</dbReference>
<evidence type="ECO:0000259" key="10">
    <source>
        <dbReference type="PROSITE" id="PS50110"/>
    </source>
</evidence>
<comment type="caution">
    <text evidence="11">The sequence shown here is derived from an EMBL/GenBank/DDBJ whole genome shotgun (WGS) entry which is preliminary data.</text>
</comment>
<dbReference type="SMART" id="SM00388">
    <property type="entry name" value="HisKA"/>
    <property type="match status" value="1"/>
</dbReference>
<dbReference type="Gene3D" id="1.10.287.130">
    <property type="match status" value="1"/>
</dbReference>
<dbReference type="InterPro" id="IPR036890">
    <property type="entry name" value="HATPase_C_sf"/>
</dbReference>
<evidence type="ECO:0000256" key="1">
    <source>
        <dbReference type="ARBA" id="ARBA00000085"/>
    </source>
</evidence>
<dbReference type="SUPFAM" id="SSF46689">
    <property type="entry name" value="Homeodomain-like"/>
    <property type="match status" value="1"/>
</dbReference>
<dbReference type="InterPro" id="IPR036097">
    <property type="entry name" value="HisK_dim/P_sf"/>
</dbReference>
<dbReference type="GO" id="GO:0003700">
    <property type="term" value="F:DNA-binding transcription factor activity"/>
    <property type="evidence" value="ECO:0007669"/>
    <property type="project" value="InterPro"/>
</dbReference>
<dbReference type="InterPro" id="IPR001789">
    <property type="entry name" value="Sig_transdc_resp-reg_receiver"/>
</dbReference>
<keyword evidence="11" id="KW-0418">Kinase</keyword>
<keyword evidence="6" id="KW-0804">Transcription</keyword>
<dbReference type="PROSITE" id="PS01124">
    <property type="entry name" value="HTH_ARAC_FAMILY_2"/>
    <property type="match status" value="1"/>
</dbReference>
<evidence type="ECO:0000259" key="9">
    <source>
        <dbReference type="PROSITE" id="PS50109"/>
    </source>
</evidence>
<dbReference type="GO" id="GO:0000155">
    <property type="term" value="F:phosphorelay sensor kinase activity"/>
    <property type="evidence" value="ECO:0007669"/>
    <property type="project" value="InterPro"/>
</dbReference>
<organism evidence="11 12">
    <name type="scientific">Mucilaginibacter hurinus</name>
    <dbReference type="NCBI Taxonomy" id="2201324"/>
    <lineage>
        <taxon>Bacteria</taxon>
        <taxon>Pseudomonadati</taxon>
        <taxon>Bacteroidota</taxon>
        <taxon>Sphingobacteriia</taxon>
        <taxon>Sphingobacteriales</taxon>
        <taxon>Sphingobacteriaceae</taxon>
        <taxon>Mucilaginibacter</taxon>
    </lineage>
</organism>
<evidence type="ECO:0000256" key="2">
    <source>
        <dbReference type="ARBA" id="ARBA00012438"/>
    </source>
</evidence>
<dbReference type="InterPro" id="IPR013783">
    <property type="entry name" value="Ig-like_fold"/>
</dbReference>
<dbReference type="InterPro" id="IPR003661">
    <property type="entry name" value="HisK_dim/P_dom"/>
</dbReference>
<proteinExistence type="predicted"/>
<dbReference type="PRINTS" id="PR00344">
    <property type="entry name" value="BCTRLSENSOR"/>
</dbReference>
<dbReference type="SUPFAM" id="SSF55874">
    <property type="entry name" value="ATPase domain of HSP90 chaperone/DNA topoisomerase II/histidine kinase"/>
    <property type="match status" value="1"/>
</dbReference>
<evidence type="ECO:0000256" key="5">
    <source>
        <dbReference type="ARBA" id="ARBA00023125"/>
    </source>
</evidence>
<dbReference type="CDD" id="cd00082">
    <property type="entry name" value="HisKA"/>
    <property type="match status" value="1"/>
</dbReference>
<reference evidence="11 12" key="1">
    <citation type="submission" date="2018-05" db="EMBL/GenBank/DDBJ databases">
        <title>Mucilaginibacter hurinus sp. nov., isolated from briquette warehouse soil.</title>
        <authorList>
            <person name="Choi L."/>
        </authorList>
    </citation>
    <scope>NUCLEOTIDE SEQUENCE [LARGE SCALE GENOMIC DNA]</scope>
    <source>
        <strain evidence="11 12">ZR32</strain>
    </source>
</reference>
<dbReference type="InterPro" id="IPR011110">
    <property type="entry name" value="Reg_prop"/>
</dbReference>
<accession>A0A367GPG5</accession>
<keyword evidence="5" id="KW-0238">DNA-binding</keyword>
<evidence type="ECO:0000256" key="7">
    <source>
        <dbReference type="PROSITE-ProRule" id="PRU00169"/>
    </source>
</evidence>
<dbReference type="SMART" id="SM00387">
    <property type="entry name" value="HATPase_c"/>
    <property type="match status" value="1"/>
</dbReference>
<dbReference type="GO" id="GO:0043565">
    <property type="term" value="F:sequence-specific DNA binding"/>
    <property type="evidence" value="ECO:0007669"/>
    <property type="project" value="InterPro"/>
</dbReference>
<dbReference type="InterPro" id="IPR004358">
    <property type="entry name" value="Sig_transdc_His_kin-like_C"/>
</dbReference>
<dbReference type="FunFam" id="2.60.40.10:FF:000791">
    <property type="entry name" value="Two-component system sensor histidine kinase/response regulator"/>
    <property type="match status" value="1"/>
</dbReference>
<dbReference type="PANTHER" id="PTHR43547">
    <property type="entry name" value="TWO-COMPONENT HISTIDINE KINASE"/>
    <property type="match status" value="1"/>
</dbReference>
<keyword evidence="3 7" id="KW-0597">Phosphoprotein</keyword>
<dbReference type="InterPro" id="IPR005467">
    <property type="entry name" value="His_kinase_dom"/>
</dbReference>
<dbReference type="Pfam" id="PF00072">
    <property type="entry name" value="Response_reg"/>
    <property type="match status" value="1"/>
</dbReference>
<comment type="catalytic activity">
    <reaction evidence="1">
        <text>ATP + protein L-histidine = ADP + protein N-phospho-L-histidine.</text>
        <dbReference type="EC" id="2.7.13.3"/>
    </reaction>
</comment>
<evidence type="ECO:0000256" key="3">
    <source>
        <dbReference type="ARBA" id="ARBA00022553"/>
    </source>
</evidence>
<feature type="modified residue" description="4-aspartylphosphate" evidence="7">
    <location>
        <position position="1065"/>
    </location>
</feature>
<dbReference type="PROSITE" id="PS00041">
    <property type="entry name" value="HTH_ARAC_FAMILY_1"/>
    <property type="match status" value="1"/>
</dbReference>
<dbReference type="SUPFAM" id="SSF52172">
    <property type="entry name" value="CheY-like"/>
    <property type="match status" value="1"/>
</dbReference>
<dbReference type="SUPFAM" id="SSF63829">
    <property type="entry name" value="Calcium-dependent phosphotriesterase"/>
    <property type="match status" value="2"/>
</dbReference>
<gene>
    <name evidence="11" type="ORF">DJ568_09160</name>
</gene>
<feature type="domain" description="Response regulatory" evidence="10">
    <location>
        <begin position="1017"/>
        <end position="1132"/>
    </location>
</feature>
<dbReference type="PROSITE" id="PS50110">
    <property type="entry name" value="RESPONSE_REGULATORY"/>
    <property type="match status" value="1"/>
</dbReference>
<dbReference type="Gene3D" id="2.130.10.10">
    <property type="entry name" value="YVTN repeat-like/Quinoprotein amine dehydrogenase"/>
    <property type="match status" value="2"/>
</dbReference>
<evidence type="ECO:0000256" key="4">
    <source>
        <dbReference type="ARBA" id="ARBA00023015"/>
    </source>
</evidence>